<sequence length="39" mass="4476">MSDCRALHINGLFEAFIKAQSSVPSAVNSYRVRFFLPFR</sequence>
<comment type="caution">
    <text evidence="1">The sequence shown here is derived from an EMBL/GenBank/DDBJ whole genome shotgun (WGS) entry which is preliminary data.</text>
</comment>
<accession>A0A2V0QIF4</accession>
<dbReference type="Proteomes" id="UP000247480">
    <property type="component" value="Unassembled WGS sequence"/>
</dbReference>
<name>A0A2V0QIF4_PSESF</name>
<reference evidence="1 2" key="1">
    <citation type="submission" date="2018-04" db="EMBL/GenBank/DDBJ databases">
        <title>Draft genome sequence of Pseudomonas syringae pv. actinidiae biovar 1 strains isolated from kiwifruit in Kagawa prefecture.</title>
        <authorList>
            <person name="Tabuchi M."/>
            <person name="Saito M."/>
            <person name="Fujiwara S."/>
            <person name="Sasa N."/>
            <person name="Akimitsu K."/>
            <person name="Gomi K."/>
            <person name="Konishi-Sugita S."/>
            <person name="Hamano K."/>
            <person name="Kataoka I."/>
        </authorList>
    </citation>
    <scope>NUCLEOTIDE SEQUENCE [LARGE SCALE GENOMIC DNA]</scope>
    <source>
        <strain evidence="1 2">MAFF212206</strain>
    </source>
</reference>
<dbReference type="AlphaFoldDB" id="A0A2V0QIF4"/>
<evidence type="ECO:0000313" key="2">
    <source>
        <dbReference type="Proteomes" id="UP000247480"/>
    </source>
</evidence>
<organism evidence="1 2">
    <name type="scientific">Pseudomonas syringae pv. actinidiae</name>
    <dbReference type="NCBI Taxonomy" id="103796"/>
    <lineage>
        <taxon>Bacteria</taxon>
        <taxon>Pseudomonadati</taxon>
        <taxon>Pseudomonadota</taxon>
        <taxon>Gammaproteobacteria</taxon>
        <taxon>Pseudomonadales</taxon>
        <taxon>Pseudomonadaceae</taxon>
        <taxon>Pseudomonas</taxon>
        <taxon>Pseudomonas syringae</taxon>
    </lineage>
</organism>
<gene>
    <name evidence="1" type="ORF">KPSA1_06067</name>
</gene>
<dbReference type="EMBL" id="BGJZ01000314">
    <property type="protein sequence ID" value="GBH12597.1"/>
    <property type="molecule type" value="Genomic_DNA"/>
</dbReference>
<protein>
    <submittedName>
        <fullName evidence="1">Uncharacterized protein</fullName>
    </submittedName>
</protein>
<evidence type="ECO:0000313" key="1">
    <source>
        <dbReference type="EMBL" id="GBH12597.1"/>
    </source>
</evidence>
<proteinExistence type="predicted"/>